<keyword evidence="3" id="KW-1185">Reference proteome</keyword>
<dbReference type="EMBL" id="AZEF01000007">
    <property type="protein sequence ID" value="KRL02999.1"/>
    <property type="molecule type" value="Genomic_DNA"/>
</dbReference>
<dbReference type="Gene3D" id="3.40.50.10360">
    <property type="entry name" value="Hypothetical protein TT1679"/>
    <property type="match status" value="1"/>
</dbReference>
<comment type="caution">
    <text evidence="2">The sequence shown here is derived from an EMBL/GenBank/DDBJ whole genome shotgun (WGS) entry which is preliminary data.</text>
</comment>
<dbReference type="PIRSF" id="PIRSF007510">
    <property type="entry name" value="UCP007510"/>
    <property type="match status" value="1"/>
</dbReference>
<evidence type="ECO:0000256" key="1">
    <source>
        <dbReference type="HAMAP-Rule" id="MF_00800"/>
    </source>
</evidence>
<proteinExistence type="inferred from homology"/>
<dbReference type="Proteomes" id="UP000051621">
    <property type="component" value="Unassembled WGS sequence"/>
</dbReference>
<dbReference type="HAMAP" id="MF_00800">
    <property type="entry name" value="UPF0340"/>
    <property type="match status" value="1"/>
</dbReference>
<dbReference type="Pfam" id="PF04260">
    <property type="entry name" value="DUF436"/>
    <property type="match status" value="1"/>
</dbReference>
<dbReference type="PATRIC" id="fig|1423731.3.peg.275"/>
<accession>A0A0R1M4I6</accession>
<evidence type="ECO:0000313" key="3">
    <source>
        <dbReference type="Proteomes" id="UP000051621"/>
    </source>
</evidence>
<comment type="similarity">
    <text evidence="1">Belongs to the UPF0340 family.</text>
</comment>
<dbReference type="InterPro" id="IPR028345">
    <property type="entry name" value="Antibiotic_NAT-like"/>
</dbReference>
<organism evidence="2 3">
    <name type="scientific">Liquorilactobacillus capillatus DSM 19910</name>
    <dbReference type="NCBI Taxonomy" id="1423731"/>
    <lineage>
        <taxon>Bacteria</taxon>
        <taxon>Bacillati</taxon>
        <taxon>Bacillota</taxon>
        <taxon>Bacilli</taxon>
        <taxon>Lactobacillales</taxon>
        <taxon>Lactobacillaceae</taxon>
        <taxon>Liquorilactobacillus</taxon>
    </lineage>
</organism>
<reference evidence="2 3" key="1">
    <citation type="journal article" date="2015" name="Genome Announc.">
        <title>Expanding the biotechnology potential of lactobacilli through comparative genomics of 213 strains and associated genera.</title>
        <authorList>
            <person name="Sun Z."/>
            <person name="Harris H.M."/>
            <person name="McCann A."/>
            <person name="Guo C."/>
            <person name="Argimon S."/>
            <person name="Zhang W."/>
            <person name="Yang X."/>
            <person name="Jeffery I.B."/>
            <person name="Cooney J.C."/>
            <person name="Kagawa T.F."/>
            <person name="Liu W."/>
            <person name="Song Y."/>
            <person name="Salvetti E."/>
            <person name="Wrobel A."/>
            <person name="Rasinkangas P."/>
            <person name="Parkhill J."/>
            <person name="Rea M.C."/>
            <person name="O'Sullivan O."/>
            <person name="Ritari J."/>
            <person name="Douillard F.P."/>
            <person name="Paul Ross R."/>
            <person name="Yang R."/>
            <person name="Briner A.E."/>
            <person name="Felis G.E."/>
            <person name="de Vos W.M."/>
            <person name="Barrangou R."/>
            <person name="Klaenhammer T.R."/>
            <person name="Caufield P.W."/>
            <person name="Cui Y."/>
            <person name="Zhang H."/>
            <person name="O'Toole P.W."/>
        </authorList>
    </citation>
    <scope>NUCLEOTIDE SEQUENCE [LARGE SCALE GENOMIC DNA]</scope>
    <source>
        <strain evidence="2 3">DSM 19910</strain>
    </source>
</reference>
<dbReference type="InterPro" id="IPR006340">
    <property type="entry name" value="DUF436"/>
</dbReference>
<dbReference type="SUPFAM" id="SSF110710">
    <property type="entry name" value="TTHA0583/YokD-like"/>
    <property type="match status" value="1"/>
</dbReference>
<dbReference type="AlphaFoldDB" id="A0A0R1M4I6"/>
<gene>
    <name evidence="2" type="ORF">FC81_GL000265</name>
</gene>
<sequence>MKAMITDLEEISQCTRQGLTELLQAAHLEAGDLVVLGCSTSEVQGAKIGKHSNLAIGRAIIKTALSTLEPLNLSLAVQGCEHLNRALVVERTVAKQHHFEQVSVFPSLHAGGAAQVAAFETFNEPIEVEHIVAQAGMDIGDTAIGMHVKFVQIPVRTSIKEVGNAHTTFLRSRPKLIGGERAQYTWQAPQG</sequence>
<name>A0A0R1M4I6_9LACO</name>
<evidence type="ECO:0000313" key="2">
    <source>
        <dbReference type="EMBL" id="KRL02999.1"/>
    </source>
</evidence>
<dbReference type="STRING" id="1423731.FC81_GL000265"/>
<dbReference type="NCBIfam" id="TIGR01440">
    <property type="entry name" value="TIGR01440 family protein"/>
    <property type="match status" value="1"/>
</dbReference>
<protein>
    <recommendedName>
        <fullName evidence="1">UPF0340 protein FC81_GL000265</fullName>
    </recommendedName>
</protein>